<reference evidence="1" key="1">
    <citation type="submission" date="2022-10" db="EMBL/GenBank/DDBJ databases">
        <title>Tapping the CABI collections for fungal endophytes: first genome assemblies for Collariella, Neodidymelliopsis, Ascochyta clinopodiicola, Didymella pomorum, Didymosphaeria variabile, Neocosmospora piperis and Neocucurbitaria cava.</title>
        <authorList>
            <person name="Hill R."/>
        </authorList>
    </citation>
    <scope>NUCLEOTIDE SEQUENCE</scope>
    <source>
        <strain evidence="1">IMI 356814</strain>
    </source>
</reference>
<gene>
    <name evidence="1" type="ORF">N0V83_009195</name>
</gene>
<evidence type="ECO:0000313" key="2">
    <source>
        <dbReference type="Proteomes" id="UP001140560"/>
    </source>
</evidence>
<comment type="caution">
    <text evidence="1">The sequence shown here is derived from an EMBL/GenBank/DDBJ whole genome shotgun (WGS) entry which is preliminary data.</text>
</comment>
<dbReference type="Proteomes" id="UP001140560">
    <property type="component" value="Unassembled WGS sequence"/>
</dbReference>
<evidence type="ECO:0000313" key="1">
    <source>
        <dbReference type="EMBL" id="KAJ4364599.1"/>
    </source>
</evidence>
<dbReference type="AlphaFoldDB" id="A0A9W8Y0N1"/>
<protein>
    <submittedName>
        <fullName evidence="1">Uncharacterized protein</fullName>
    </submittedName>
</protein>
<keyword evidence="2" id="KW-1185">Reference proteome</keyword>
<dbReference type="EMBL" id="JAPEUY010000017">
    <property type="protein sequence ID" value="KAJ4364599.1"/>
    <property type="molecule type" value="Genomic_DNA"/>
</dbReference>
<proteinExistence type="predicted"/>
<accession>A0A9W8Y0N1</accession>
<organism evidence="1 2">
    <name type="scientific">Neocucurbitaria cava</name>
    <dbReference type="NCBI Taxonomy" id="798079"/>
    <lineage>
        <taxon>Eukaryota</taxon>
        <taxon>Fungi</taxon>
        <taxon>Dikarya</taxon>
        <taxon>Ascomycota</taxon>
        <taxon>Pezizomycotina</taxon>
        <taxon>Dothideomycetes</taxon>
        <taxon>Pleosporomycetidae</taxon>
        <taxon>Pleosporales</taxon>
        <taxon>Pleosporineae</taxon>
        <taxon>Cucurbitariaceae</taxon>
        <taxon>Neocucurbitaria</taxon>
    </lineage>
</organism>
<name>A0A9W8Y0N1_9PLEO</name>
<sequence length="119" mass="13934">MAKTAILPYTINILEVTLAFGMRPFVKLIPKALRQAIRTLMIRFTSDDIDQQGYIHRFSDLFSLKRLPRFEKLVLRLRKQLDPADMDLVTKRAKYWIRSSIKVVFVLDTSLDKLHLRSG</sequence>